<dbReference type="EMBL" id="BGZK01000049">
    <property type="protein sequence ID" value="GBP12053.1"/>
    <property type="molecule type" value="Genomic_DNA"/>
</dbReference>
<dbReference type="AlphaFoldDB" id="A0A4C1TBZ6"/>
<gene>
    <name evidence="1" type="ORF">EVAR_5887_1</name>
</gene>
<organism evidence="1 2">
    <name type="scientific">Eumeta variegata</name>
    <name type="common">Bagworm moth</name>
    <name type="synonym">Eumeta japonica</name>
    <dbReference type="NCBI Taxonomy" id="151549"/>
    <lineage>
        <taxon>Eukaryota</taxon>
        <taxon>Metazoa</taxon>
        <taxon>Ecdysozoa</taxon>
        <taxon>Arthropoda</taxon>
        <taxon>Hexapoda</taxon>
        <taxon>Insecta</taxon>
        <taxon>Pterygota</taxon>
        <taxon>Neoptera</taxon>
        <taxon>Endopterygota</taxon>
        <taxon>Lepidoptera</taxon>
        <taxon>Glossata</taxon>
        <taxon>Ditrysia</taxon>
        <taxon>Tineoidea</taxon>
        <taxon>Psychidae</taxon>
        <taxon>Oiketicinae</taxon>
        <taxon>Eumeta</taxon>
    </lineage>
</organism>
<name>A0A4C1TBZ6_EUMVA</name>
<protein>
    <submittedName>
        <fullName evidence="1">Uncharacterized protein</fullName>
    </submittedName>
</protein>
<keyword evidence="2" id="KW-1185">Reference proteome</keyword>
<accession>A0A4C1TBZ6</accession>
<evidence type="ECO:0000313" key="2">
    <source>
        <dbReference type="Proteomes" id="UP000299102"/>
    </source>
</evidence>
<dbReference type="Proteomes" id="UP000299102">
    <property type="component" value="Unassembled WGS sequence"/>
</dbReference>
<comment type="caution">
    <text evidence="1">The sequence shown here is derived from an EMBL/GenBank/DDBJ whole genome shotgun (WGS) entry which is preliminary data.</text>
</comment>
<reference evidence="1 2" key="1">
    <citation type="journal article" date="2019" name="Commun. Biol.">
        <title>The bagworm genome reveals a unique fibroin gene that provides high tensile strength.</title>
        <authorList>
            <person name="Kono N."/>
            <person name="Nakamura H."/>
            <person name="Ohtoshi R."/>
            <person name="Tomita M."/>
            <person name="Numata K."/>
            <person name="Arakawa K."/>
        </authorList>
    </citation>
    <scope>NUCLEOTIDE SEQUENCE [LARGE SCALE GENOMIC DNA]</scope>
</reference>
<evidence type="ECO:0000313" key="1">
    <source>
        <dbReference type="EMBL" id="GBP12053.1"/>
    </source>
</evidence>
<proteinExistence type="predicted"/>
<sequence>MHTPLLIDYFAKCLTVRRRPSDISAVGVRVAGDGNSDKRFRCEKRDKSRPALSTIPRDVCAAVCRPRTYARAGKCPGRRHVQVNVPSSGRSGARAQFKTSTSFARGVTPLRYTFSLRTILLS</sequence>